<dbReference type="EMBL" id="JASPKZ010000041">
    <property type="protein sequence ID" value="KAJ9600919.1"/>
    <property type="molecule type" value="Genomic_DNA"/>
</dbReference>
<evidence type="ECO:0000313" key="2">
    <source>
        <dbReference type="Proteomes" id="UP001233999"/>
    </source>
</evidence>
<dbReference type="Proteomes" id="UP001233999">
    <property type="component" value="Unassembled WGS sequence"/>
</dbReference>
<feature type="non-terminal residue" evidence="1">
    <location>
        <position position="1"/>
    </location>
</feature>
<comment type="caution">
    <text evidence="1">The sequence shown here is derived from an EMBL/GenBank/DDBJ whole genome shotgun (WGS) entry which is preliminary data.</text>
</comment>
<keyword evidence="2" id="KW-1185">Reference proteome</keyword>
<name>A0AAD8AKU4_DIPPU</name>
<accession>A0AAD8AKU4</accession>
<reference evidence="1" key="1">
    <citation type="journal article" date="2023" name="IScience">
        <title>Live-bearing cockroach genome reveals convergent evolutionary mechanisms linked to viviparity in insects and beyond.</title>
        <authorList>
            <person name="Fouks B."/>
            <person name="Harrison M.C."/>
            <person name="Mikhailova A.A."/>
            <person name="Marchal E."/>
            <person name="English S."/>
            <person name="Carruthers M."/>
            <person name="Jennings E.C."/>
            <person name="Chiamaka E.L."/>
            <person name="Frigard R.A."/>
            <person name="Pippel M."/>
            <person name="Attardo G.M."/>
            <person name="Benoit J.B."/>
            <person name="Bornberg-Bauer E."/>
            <person name="Tobe S.S."/>
        </authorList>
    </citation>
    <scope>NUCLEOTIDE SEQUENCE</scope>
    <source>
        <strain evidence="1">Stay&amp;Tobe</strain>
    </source>
</reference>
<sequence length="154" mass="17941">YRLRWIRSNIIFRNPTSPNFLVYFAPNILKIKCYNGINITNKRAVRNDSSKNVYIYITMRPDLASQDVETQDDKVKDRSQLMSFESAQKEGEEIENRNGHRTKLWRSLGATLSYLKYFRSPIEQQQYHPRSISIIIDIVLTQSSVALLGILNPS</sequence>
<feature type="non-terminal residue" evidence="1">
    <location>
        <position position="154"/>
    </location>
</feature>
<gene>
    <name evidence="1" type="ORF">L9F63_000921</name>
</gene>
<dbReference type="AlphaFoldDB" id="A0AAD8AKU4"/>
<protein>
    <submittedName>
        <fullName evidence="1">Uncharacterized protein</fullName>
    </submittedName>
</protein>
<organism evidence="1 2">
    <name type="scientific">Diploptera punctata</name>
    <name type="common">Pacific beetle cockroach</name>
    <dbReference type="NCBI Taxonomy" id="6984"/>
    <lineage>
        <taxon>Eukaryota</taxon>
        <taxon>Metazoa</taxon>
        <taxon>Ecdysozoa</taxon>
        <taxon>Arthropoda</taxon>
        <taxon>Hexapoda</taxon>
        <taxon>Insecta</taxon>
        <taxon>Pterygota</taxon>
        <taxon>Neoptera</taxon>
        <taxon>Polyneoptera</taxon>
        <taxon>Dictyoptera</taxon>
        <taxon>Blattodea</taxon>
        <taxon>Blaberoidea</taxon>
        <taxon>Blaberidae</taxon>
        <taxon>Diplopterinae</taxon>
        <taxon>Diploptera</taxon>
    </lineage>
</organism>
<proteinExistence type="predicted"/>
<reference evidence="1" key="2">
    <citation type="submission" date="2023-05" db="EMBL/GenBank/DDBJ databases">
        <authorList>
            <person name="Fouks B."/>
        </authorList>
    </citation>
    <scope>NUCLEOTIDE SEQUENCE</scope>
    <source>
        <strain evidence="1">Stay&amp;Tobe</strain>
        <tissue evidence="1">Testes</tissue>
    </source>
</reference>
<evidence type="ECO:0000313" key="1">
    <source>
        <dbReference type="EMBL" id="KAJ9600919.1"/>
    </source>
</evidence>